<evidence type="ECO:0000313" key="3">
    <source>
        <dbReference type="Proteomes" id="UP000757435"/>
    </source>
</evidence>
<dbReference type="InterPro" id="IPR052897">
    <property type="entry name" value="Sec-Metab_Biosynth_Hydrolase"/>
</dbReference>
<sequence>MNRFALKNGIRLFLIVALFLVTTIITSLGAVMNPASAQDSKPTIVLVHGAFAESSSWNGVLNQLIPKGYPTVAVANPLRGVKSDADYVASVLQNIEGSIVLVGHSYGGAVITNAVKDNENVKALVYVAAFAPDASETAVELSGRYPGSTLAPTLAPLIDLPDGGKDLYIQQDKFRAQFAADVPVNDAQLMASTQRPITEAALNEASGVPAWKSVPSWFIYGDRDLNIPAAALSFMAERANSNETVVVNGASHVVMVSHPDAVAAVIEHAAIAQ</sequence>
<feature type="domain" description="AB hydrolase-1" evidence="1">
    <location>
        <begin position="44"/>
        <end position="265"/>
    </location>
</feature>
<accession>A0A951URT5</accession>
<proteinExistence type="predicted"/>
<reference evidence="2" key="1">
    <citation type="submission" date="2021-05" db="EMBL/GenBank/DDBJ databases">
        <authorList>
            <person name="Pietrasiak N."/>
            <person name="Ward R."/>
            <person name="Stajich J.E."/>
            <person name="Kurbessoian T."/>
        </authorList>
    </citation>
    <scope>NUCLEOTIDE SEQUENCE</scope>
    <source>
        <strain evidence="2">UHER 2000/2452</strain>
    </source>
</reference>
<dbReference type="InterPro" id="IPR029058">
    <property type="entry name" value="AB_hydrolase_fold"/>
</dbReference>
<dbReference type="PANTHER" id="PTHR37017:SF11">
    <property type="entry name" value="ESTERASE_LIPASE_THIOESTERASE DOMAIN-CONTAINING PROTEIN"/>
    <property type="match status" value="1"/>
</dbReference>
<dbReference type="AlphaFoldDB" id="A0A951URT5"/>
<dbReference type="Gene3D" id="3.40.50.1820">
    <property type="entry name" value="alpha/beta hydrolase"/>
    <property type="match status" value="1"/>
</dbReference>
<keyword evidence="2" id="KW-0378">Hydrolase</keyword>
<name>A0A951URT5_9CYAN</name>
<dbReference type="Pfam" id="PF12697">
    <property type="entry name" value="Abhydrolase_6"/>
    <property type="match status" value="1"/>
</dbReference>
<gene>
    <name evidence="2" type="ORF">KME15_25360</name>
</gene>
<dbReference type="EMBL" id="JAHHHD010000053">
    <property type="protein sequence ID" value="MBW4662003.1"/>
    <property type="molecule type" value="Genomic_DNA"/>
</dbReference>
<dbReference type="InterPro" id="IPR000073">
    <property type="entry name" value="AB_hydrolase_1"/>
</dbReference>
<evidence type="ECO:0000313" key="2">
    <source>
        <dbReference type="EMBL" id="MBW4662003.1"/>
    </source>
</evidence>
<reference evidence="2" key="2">
    <citation type="journal article" date="2022" name="Microbiol. Resour. Announc.">
        <title>Metagenome Sequencing to Explore Phylogenomics of Terrestrial Cyanobacteria.</title>
        <authorList>
            <person name="Ward R.D."/>
            <person name="Stajich J.E."/>
            <person name="Johansen J.R."/>
            <person name="Huntemann M."/>
            <person name="Clum A."/>
            <person name="Foster B."/>
            <person name="Foster B."/>
            <person name="Roux S."/>
            <person name="Palaniappan K."/>
            <person name="Varghese N."/>
            <person name="Mukherjee S."/>
            <person name="Reddy T.B.K."/>
            <person name="Daum C."/>
            <person name="Copeland A."/>
            <person name="Chen I.A."/>
            <person name="Ivanova N.N."/>
            <person name="Kyrpides N.C."/>
            <person name="Shapiro N."/>
            <person name="Eloe-Fadrosh E.A."/>
            <person name="Pietrasiak N."/>
        </authorList>
    </citation>
    <scope>NUCLEOTIDE SEQUENCE</scope>
    <source>
        <strain evidence="2">UHER 2000/2452</strain>
    </source>
</reference>
<dbReference type="SUPFAM" id="SSF53474">
    <property type="entry name" value="alpha/beta-Hydrolases"/>
    <property type="match status" value="1"/>
</dbReference>
<comment type="caution">
    <text evidence="2">The sequence shown here is derived from an EMBL/GenBank/DDBJ whole genome shotgun (WGS) entry which is preliminary data.</text>
</comment>
<organism evidence="2 3">
    <name type="scientific">Drouetiella hepatica Uher 2000/2452</name>
    <dbReference type="NCBI Taxonomy" id="904376"/>
    <lineage>
        <taxon>Bacteria</taxon>
        <taxon>Bacillati</taxon>
        <taxon>Cyanobacteriota</taxon>
        <taxon>Cyanophyceae</taxon>
        <taxon>Oculatellales</taxon>
        <taxon>Oculatellaceae</taxon>
        <taxon>Drouetiella</taxon>
    </lineage>
</organism>
<evidence type="ECO:0000259" key="1">
    <source>
        <dbReference type="Pfam" id="PF12697"/>
    </source>
</evidence>
<dbReference type="GO" id="GO:0016787">
    <property type="term" value="F:hydrolase activity"/>
    <property type="evidence" value="ECO:0007669"/>
    <property type="project" value="UniProtKB-KW"/>
</dbReference>
<dbReference type="Proteomes" id="UP000757435">
    <property type="component" value="Unassembled WGS sequence"/>
</dbReference>
<dbReference type="PANTHER" id="PTHR37017">
    <property type="entry name" value="AB HYDROLASE-1 DOMAIN-CONTAINING PROTEIN-RELATED"/>
    <property type="match status" value="1"/>
</dbReference>
<protein>
    <submittedName>
        <fullName evidence="2">Alpha/beta hydrolase</fullName>
    </submittedName>
</protein>